<comment type="caution">
    <text evidence="3">The sequence shown here is derived from an EMBL/GenBank/DDBJ whole genome shotgun (WGS) entry which is preliminary data.</text>
</comment>
<feature type="transmembrane region" description="Helical" evidence="2">
    <location>
        <begin position="143"/>
        <end position="161"/>
    </location>
</feature>
<evidence type="ECO:0000313" key="3">
    <source>
        <dbReference type="EMBL" id="OGD98429.1"/>
    </source>
</evidence>
<evidence type="ECO:0000256" key="2">
    <source>
        <dbReference type="SAM" id="Phobius"/>
    </source>
</evidence>
<evidence type="ECO:0000313" key="4">
    <source>
        <dbReference type="Proteomes" id="UP000177039"/>
    </source>
</evidence>
<proteinExistence type="predicted"/>
<dbReference type="AlphaFoldDB" id="A0A1F5H2X5"/>
<dbReference type="EMBL" id="MFBT01000037">
    <property type="protein sequence ID" value="OGD98429.1"/>
    <property type="molecule type" value="Genomic_DNA"/>
</dbReference>
<gene>
    <name evidence="3" type="ORF">A3B54_03785</name>
</gene>
<accession>A0A1F5H2X5</accession>
<reference evidence="3 4" key="1">
    <citation type="journal article" date="2016" name="Nat. Commun.">
        <title>Thousands of microbial genomes shed light on interconnected biogeochemical processes in an aquifer system.</title>
        <authorList>
            <person name="Anantharaman K."/>
            <person name="Brown C.T."/>
            <person name="Hug L.A."/>
            <person name="Sharon I."/>
            <person name="Castelle C.J."/>
            <person name="Probst A.J."/>
            <person name="Thomas B.C."/>
            <person name="Singh A."/>
            <person name="Wilkins M.J."/>
            <person name="Karaoz U."/>
            <person name="Brodie E.L."/>
            <person name="Williams K.H."/>
            <person name="Hubbard S.S."/>
            <person name="Banfield J.F."/>
        </authorList>
    </citation>
    <scope>NUCLEOTIDE SEQUENCE [LARGE SCALE GENOMIC DNA]</scope>
</reference>
<keyword evidence="2" id="KW-0472">Membrane</keyword>
<keyword evidence="2" id="KW-1133">Transmembrane helix</keyword>
<evidence type="ECO:0000256" key="1">
    <source>
        <dbReference type="SAM" id="MobiDB-lite"/>
    </source>
</evidence>
<feature type="region of interest" description="Disordered" evidence="1">
    <location>
        <begin position="1"/>
        <end position="54"/>
    </location>
</feature>
<sequence length="178" mass="18729">MSVPTDLPIGVSSDQSDDSIKGTVSAADKVSANVPVAPPGAPKAKEQEPKASDEDKIMAEIKTTAEALDKELIGKVQESVKEIVQAKPEPEIPPDVEDVGVYGSQAAAEEVVKSGTTLDLPISGATYKRGLSAKLTGKVFDKVVVGASSLMVLAIWIGRLIKIAHKHTMRVVFRKGAN</sequence>
<keyword evidence="2" id="KW-0812">Transmembrane</keyword>
<name>A0A1F5H2X5_9BACT</name>
<dbReference type="Proteomes" id="UP000177039">
    <property type="component" value="Unassembled WGS sequence"/>
</dbReference>
<protein>
    <submittedName>
        <fullName evidence="3">Uncharacterized protein</fullName>
    </submittedName>
</protein>
<feature type="compositionally biased region" description="Basic and acidic residues" evidence="1">
    <location>
        <begin position="43"/>
        <end position="54"/>
    </location>
</feature>
<organism evidence="3 4">
    <name type="scientific">Candidatus Curtissbacteria bacterium RIFCSPLOWO2_01_FULL_42_50</name>
    <dbReference type="NCBI Taxonomy" id="1797730"/>
    <lineage>
        <taxon>Bacteria</taxon>
        <taxon>Candidatus Curtissiibacteriota</taxon>
    </lineage>
</organism>